<evidence type="ECO:0000313" key="1">
    <source>
        <dbReference type="EMBL" id="DAD75892.1"/>
    </source>
</evidence>
<protein>
    <submittedName>
        <fullName evidence="1">IrrE protein</fullName>
    </submittedName>
</protein>
<dbReference type="EMBL" id="BK014792">
    <property type="protein sequence ID" value="DAD75892.1"/>
    <property type="molecule type" value="Genomic_DNA"/>
</dbReference>
<sequence length="162" mass="18399">MMISDLAGDFLNYEEMLIESDNENLIIKEKPLLSSDGRIKGNKIAIRHTIKTQTEKSCVLAEELGHYYTTSGNILDQTDVSNRKQEYRARLYGFNLKIGLMGLVRAFEHGCRSASDIAEYLDVTEEYLKEAVDCYRSKYGVYATVDNYAVYFTPALGVLKID</sequence>
<accession>A0A8S5M0Y2</accession>
<name>A0A8S5M0Y2_9CAUD</name>
<organism evidence="1">
    <name type="scientific">Siphoviridae sp. ctLAw30</name>
    <dbReference type="NCBI Taxonomy" id="2826249"/>
    <lineage>
        <taxon>Viruses</taxon>
        <taxon>Duplodnaviria</taxon>
        <taxon>Heunggongvirae</taxon>
        <taxon>Uroviricota</taxon>
        <taxon>Caudoviricetes</taxon>
    </lineage>
</organism>
<proteinExistence type="predicted"/>
<reference evidence="1" key="1">
    <citation type="journal article" date="2021" name="Proc. Natl. Acad. Sci. U.S.A.">
        <title>A Catalog of Tens of Thousands of Viruses from Human Metagenomes Reveals Hidden Associations with Chronic Diseases.</title>
        <authorList>
            <person name="Tisza M.J."/>
            <person name="Buck C.B."/>
        </authorList>
    </citation>
    <scope>NUCLEOTIDE SEQUENCE</scope>
    <source>
        <strain evidence="1">CtLAw30</strain>
    </source>
</reference>